<dbReference type="SUPFAM" id="SSF46626">
    <property type="entry name" value="Cytochrome c"/>
    <property type="match status" value="1"/>
</dbReference>
<evidence type="ECO:0000256" key="2">
    <source>
        <dbReference type="ARBA" id="ARBA00022723"/>
    </source>
</evidence>
<name>A0ABQ2S5A6_9DEIO</name>
<evidence type="ECO:0000256" key="5">
    <source>
        <dbReference type="SAM" id="MobiDB-lite"/>
    </source>
</evidence>
<feature type="domain" description="Cytochrome c" evidence="7">
    <location>
        <begin position="40"/>
        <end position="118"/>
    </location>
</feature>
<sequence length="147" mass="15562">MPDVRAPALLLLPLLASLSALAATTPAPTTPATPGAALTEQIARGETTYVLACAMCHGDRLEGVSAMALSGEDFHTLYRPLPPRALHDLIRDTMPYDRRGTLSAQEVLDVTAYLLHENGLPIPDGGVRTDTLDHTAPESVPQDDPAS</sequence>
<dbReference type="Pfam" id="PF13442">
    <property type="entry name" value="Cytochrome_CBB3"/>
    <property type="match status" value="1"/>
</dbReference>
<protein>
    <recommendedName>
        <fullName evidence="7">Cytochrome c domain-containing protein</fullName>
    </recommendedName>
</protein>
<dbReference type="Proteomes" id="UP000644548">
    <property type="component" value="Unassembled WGS sequence"/>
</dbReference>
<keyword evidence="1 4" id="KW-0349">Heme</keyword>
<evidence type="ECO:0000313" key="9">
    <source>
        <dbReference type="Proteomes" id="UP000644548"/>
    </source>
</evidence>
<evidence type="ECO:0000256" key="3">
    <source>
        <dbReference type="ARBA" id="ARBA00023004"/>
    </source>
</evidence>
<reference evidence="9" key="1">
    <citation type="journal article" date="2019" name="Int. J. Syst. Evol. Microbiol.">
        <title>The Global Catalogue of Microorganisms (GCM) 10K type strain sequencing project: providing services to taxonomists for standard genome sequencing and annotation.</title>
        <authorList>
            <consortium name="The Broad Institute Genomics Platform"/>
            <consortium name="The Broad Institute Genome Sequencing Center for Infectious Disease"/>
            <person name="Wu L."/>
            <person name="Ma J."/>
        </authorList>
    </citation>
    <scope>NUCLEOTIDE SEQUENCE [LARGE SCALE GENOMIC DNA]</scope>
    <source>
        <strain evidence="9">JCM 31405</strain>
    </source>
</reference>
<feature type="region of interest" description="Disordered" evidence="5">
    <location>
        <begin position="123"/>
        <end position="147"/>
    </location>
</feature>
<keyword evidence="9" id="KW-1185">Reference proteome</keyword>
<organism evidence="8 9">
    <name type="scientific">Deinococcus sedimenti</name>
    <dbReference type="NCBI Taxonomy" id="1867090"/>
    <lineage>
        <taxon>Bacteria</taxon>
        <taxon>Thermotogati</taxon>
        <taxon>Deinococcota</taxon>
        <taxon>Deinococci</taxon>
        <taxon>Deinococcales</taxon>
        <taxon>Deinococcaceae</taxon>
        <taxon>Deinococcus</taxon>
    </lineage>
</organism>
<comment type="caution">
    <text evidence="8">The sequence shown here is derived from an EMBL/GenBank/DDBJ whole genome shotgun (WGS) entry which is preliminary data.</text>
</comment>
<evidence type="ECO:0000256" key="4">
    <source>
        <dbReference type="PROSITE-ProRule" id="PRU00433"/>
    </source>
</evidence>
<evidence type="ECO:0000313" key="8">
    <source>
        <dbReference type="EMBL" id="GGR99240.1"/>
    </source>
</evidence>
<dbReference type="EMBL" id="BMQN01000007">
    <property type="protein sequence ID" value="GGR99240.1"/>
    <property type="molecule type" value="Genomic_DNA"/>
</dbReference>
<evidence type="ECO:0000259" key="7">
    <source>
        <dbReference type="PROSITE" id="PS51007"/>
    </source>
</evidence>
<gene>
    <name evidence="8" type="ORF">GCM10008960_27360</name>
</gene>
<keyword evidence="3 4" id="KW-0408">Iron</keyword>
<keyword evidence="6" id="KW-0732">Signal</keyword>
<evidence type="ECO:0000256" key="6">
    <source>
        <dbReference type="SAM" id="SignalP"/>
    </source>
</evidence>
<dbReference type="InterPro" id="IPR009056">
    <property type="entry name" value="Cyt_c-like_dom"/>
</dbReference>
<dbReference type="InterPro" id="IPR036909">
    <property type="entry name" value="Cyt_c-like_dom_sf"/>
</dbReference>
<accession>A0ABQ2S5A6</accession>
<feature type="chain" id="PRO_5045158295" description="Cytochrome c domain-containing protein" evidence="6">
    <location>
        <begin position="23"/>
        <end position="147"/>
    </location>
</feature>
<feature type="signal peptide" evidence="6">
    <location>
        <begin position="1"/>
        <end position="22"/>
    </location>
</feature>
<dbReference type="Gene3D" id="1.10.760.10">
    <property type="entry name" value="Cytochrome c-like domain"/>
    <property type="match status" value="1"/>
</dbReference>
<evidence type="ECO:0000256" key="1">
    <source>
        <dbReference type="ARBA" id="ARBA00022617"/>
    </source>
</evidence>
<proteinExistence type="predicted"/>
<dbReference type="PROSITE" id="PS51007">
    <property type="entry name" value="CYTC"/>
    <property type="match status" value="1"/>
</dbReference>
<keyword evidence="2 4" id="KW-0479">Metal-binding</keyword>